<sequence length="174" mass="20307">MIKRLYNILLTLDATLLMLVVFFANIESHLVFGINKWCVVLCLCVIILILTRFSIFVCRYLSDDSIENGVIEIESANNTFLPVYLGYFFVALGISDYCTMLFVYGIVFIFTYLSRAMYFNPIFLLFGFQFYYVVNVNGIKCFVISKQTLRDTESIYFSSLKRINTTTYIDMEER</sequence>
<dbReference type="EMBL" id="BSBO01000047">
    <property type="protein sequence ID" value="GLG06106.1"/>
    <property type="molecule type" value="Genomic_DNA"/>
</dbReference>
<keyword evidence="1" id="KW-0472">Membrane</keyword>
<feature type="transmembrane region" description="Helical" evidence="1">
    <location>
        <begin position="38"/>
        <end position="62"/>
    </location>
</feature>
<keyword evidence="5" id="KW-1185">Reference proteome</keyword>
<evidence type="ECO:0000313" key="3">
    <source>
        <dbReference type="EMBL" id="GLG92130.1"/>
    </source>
</evidence>
<dbReference type="EMBL" id="BSCH01000040">
    <property type="protein sequence ID" value="GLG92130.1"/>
    <property type="molecule type" value="Genomic_DNA"/>
</dbReference>
<evidence type="ECO:0000313" key="4">
    <source>
        <dbReference type="Proteomes" id="UP001145094"/>
    </source>
</evidence>
<feature type="transmembrane region" description="Helical" evidence="1">
    <location>
        <begin position="117"/>
        <end position="134"/>
    </location>
</feature>
<proteinExistence type="predicted"/>
<comment type="caution">
    <text evidence="3">The sequence shown here is derived from an EMBL/GenBank/DDBJ whole genome shotgun (WGS) entry which is preliminary data.</text>
</comment>
<dbReference type="RefSeq" id="WP_281846009.1">
    <property type="nucleotide sequence ID" value="NZ_BSBO01000047.1"/>
</dbReference>
<reference evidence="3" key="3">
    <citation type="submission" date="2022-11" db="EMBL/GenBank/DDBJ databases">
        <title>Draft genome sequence of Sellimonas catena strain 18CBH55.</title>
        <authorList>
            <person name="Hisatomi A."/>
            <person name="Ohkuma M."/>
            <person name="Sakamoto M."/>
        </authorList>
    </citation>
    <scope>NUCLEOTIDE SEQUENCE</scope>
    <source>
        <strain evidence="3">18CBH55</strain>
    </source>
</reference>
<protein>
    <submittedName>
        <fullName evidence="3">Uncharacterized protein</fullName>
    </submittedName>
</protein>
<evidence type="ECO:0000256" key="1">
    <source>
        <dbReference type="SAM" id="Phobius"/>
    </source>
</evidence>
<evidence type="ECO:0000313" key="5">
    <source>
        <dbReference type="Proteomes" id="UP001145145"/>
    </source>
</evidence>
<dbReference type="Proteomes" id="UP001145094">
    <property type="component" value="Unassembled WGS sequence"/>
</dbReference>
<evidence type="ECO:0000313" key="2">
    <source>
        <dbReference type="EMBL" id="GLG06106.1"/>
    </source>
</evidence>
<name>A0A9W6CGZ9_9FIRM</name>
<dbReference type="Proteomes" id="UP001145145">
    <property type="component" value="Unassembled WGS sequence"/>
</dbReference>
<feature type="transmembrane region" description="Helical" evidence="1">
    <location>
        <begin position="6"/>
        <end position="26"/>
    </location>
</feature>
<reference evidence="3" key="4">
    <citation type="submission" date="2022-11" db="EMBL/GenBank/DDBJ databases">
        <title>Draft genome sequence of Sellimonas catena strain 18CBH55.</title>
        <authorList>
            <person name="Atsushi H."/>
            <person name="Moriya O."/>
            <person name="Mitsuo S."/>
        </authorList>
    </citation>
    <scope>NUCLEOTIDE SEQUENCE</scope>
    <source>
        <strain evidence="3">18CBH55</strain>
    </source>
</reference>
<keyword evidence="1" id="KW-1133">Transmembrane helix</keyword>
<keyword evidence="1" id="KW-0812">Transmembrane</keyword>
<reference evidence="3 5" key="5">
    <citation type="journal article" date="2023" name="Int. J. Syst. Evol. Microbiol.">
        <title>Sellimonas catena sp. nov., isolated from human faeces.</title>
        <authorList>
            <person name="Hisatomi A."/>
            <person name="Ohkuma M."/>
            <person name="Sakamoto M."/>
        </authorList>
    </citation>
    <scope>NUCLEOTIDE SEQUENCE</scope>
    <source>
        <strain evidence="2 5">12EGH17</strain>
        <strain evidence="3">18CBH55</strain>
    </source>
</reference>
<feature type="transmembrane region" description="Helical" evidence="1">
    <location>
        <begin position="82"/>
        <end position="110"/>
    </location>
</feature>
<accession>A0A9W6CGZ9</accession>
<gene>
    <name evidence="2" type="ORF">Selli1_32800</name>
    <name evidence="3" type="ORF">Selli2_35570</name>
</gene>
<reference evidence="2" key="1">
    <citation type="submission" date="2022-11" db="EMBL/GenBank/DDBJ databases">
        <title>Draft genome sequence of Sellimonas catena strain 12EGH17.</title>
        <authorList>
            <person name="Atsushi H."/>
            <person name="Moriya O."/>
            <person name="Mitsuo S."/>
        </authorList>
    </citation>
    <scope>NUCLEOTIDE SEQUENCE</scope>
    <source>
        <strain evidence="2">12EGH17</strain>
    </source>
</reference>
<dbReference type="AlphaFoldDB" id="A0A9W6CGZ9"/>
<organism evidence="3 4">
    <name type="scientific">Sellimonas catena</name>
    <dbReference type="NCBI Taxonomy" id="2994035"/>
    <lineage>
        <taxon>Bacteria</taxon>
        <taxon>Bacillati</taxon>
        <taxon>Bacillota</taxon>
        <taxon>Clostridia</taxon>
        <taxon>Lachnospirales</taxon>
        <taxon>Lachnospiraceae</taxon>
        <taxon>Sellimonas</taxon>
    </lineage>
</organism>
<reference evidence="2" key="2">
    <citation type="submission" date="2022-11" db="EMBL/GenBank/DDBJ databases">
        <title>Draft genome sequence of Sellimonas catena strain 12EGH17.</title>
        <authorList>
            <person name="Hisatomi A."/>
            <person name="Ohkuma M."/>
            <person name="Sakamoto M."/>
        </authorList>
    </citation>
    <scope>NUCLEOTIDE SEQUENCE</scope>
    <source>
        <strain evidence="2">12EGH17</strain>
    </source>
</reference>